<protein>
    <submittedName>
        <fullName evidence="1">Endonuclease Q family protein</fullName>
    </submittedName>
</protein>
<keyword evidence="1" id="KW-0255">Endonuclease</keyword>
<dbReference type="SUPFAM" id="SSF89550">
    <property type="entry name" value="PHP domain-like"/>
    <property type="match status" value="1"/>
</dbReference>
<dbReference type="InterPro" id="IPR016195">
    <property type="entry name" value="Pol/histidinol_Pase-like"/>
</dbReference>
<accession>A0ABY8IU79</accession>
<dbReference type="Gene3D" id="3.20.20.140">
    <property type="entry name" value="Metal-dependent hydrolases"/>
    <property type="match status" value="1"/>
</dbReference>
<dbReference type="CDD" id="cd19067">
    <property type="entry name" value="PfuEndoQ-like"/>
    <property type="match status" value="1"/>
</dbReference>
<dbReference type="EMBL" id="CP121671">
    <property type="protein sequence ID" value="WFT73171.1"/>
    <property type="molecule type" value="Genomic_DNA"/>
</dbReference>
<dbReference type="PANTHER" id="PTHR40084:SF1">
    <property type="entry name" value="PHOSPHOTRANSFERASE"/>
    <property type="match status" value="1"/>
</dbReference>
<evidence type="ECO:0000313" key="1">
    <source>
        <dbReference type="EMBL" id="WFT73171.1"/>
    </source>
</evidence>
<gene>
    <name evidence="1" type="ORF">P9989_12220</name>
</gene>
<organism evidence="1 2">
    <name type="scientific">Halobacillus naozhouensis</name>
    <dbReference type="NCBI Taxonomy" id="554880"/>
    <lineage>
        <taxon>Bacteria</taxon>
        <taxon>Bacillati</taxon>
        <taxon>Bacillota</taxon>
        <taxon>Bacilli</taxon>
        <taxon>Bacillales</taxon>
        <taxon>Bacillaceae</taxon>
        <taxon>Halobacillus</taxon>
    </lineage>
</organism>
<keyword evidence="1" id="KW-0540">Nuclease</keyword>
<dbReference type="Gene3D" id="1.10.150.20">
    <property type="entry name" value="5' to 3' exonuclease, C-terminal subdomain"/>
    <property type="match status" value="1"/>
</dbReference>
<dbReference type="InterPro" id="IPR010994">
    <property type="entry name" value="RuvA_2-like"/>
</dbReference>
<reference evidence="1 2" key="1">
    <citation type="submission" date="2023-04" db="EMBL/GenBank/DDBJ databases">
        <title>Genome sequence of Halobacillus naozhouensis KACC 21980.</title>
        <authorList>
            <person name="Kim S."/>
            <person name="Heo J."/>
            <person name="Kwon S.-W."/>
        </authorList>
    </citation>
    <scope>NUCLEOTIDE SEQUENCE [LARGE SCALE GENOMIC DNA]</scope>
    <source>
        <strain evidence="1 2">KCTC 13234</strain>
    </source>
</reference>
<dbReference type="Proteomes" id="UP001221597">
    <property type="component" value="Chromosome"/>
</dbReference>
<sequence length="392" mass="43012">MSLQKCFADLHVHVGSDWNGNPVKITGSKSLTITAILEEASRRKGLDIVGVIDAHVPAVQEELTHLISEGRAEELEDGGIRFEETVLVLGSEVEIYDAACSGPVHVLCYFPSLVKMKAFTEWLSYKMTNINLSSQRFYGTGRELQEYVHSQGGWFIPAHVFTPFKSMYGKGVKKSLKEVFHPDLIDGVELGLSSDSNMADRIEELHDYPFVTNSDAHSAIRLAREYQLVEVGASSFSEFGKALHQSGGRGIRKNFGMNPKLGKYHRTVCAACFHPGSPADHVCEACGSRKMVKGVADRIEELSGGTSDAPARPEYIYQVPLDYLPGVGKKTYGRILDAFGTEMTIIHKTSFEEMIEVIPRHVAASIIAMRTGELTIVEGGGGVYGKVQPKLS</sequence>
<keyword evidence="2" id="KW-1185">Reference proteome</keyword>
<proteinExistence type="predicted"/>
<dbReference type="SUPFAM" id="SSF47781">
    <property type="entry name" value="RuvA domain 2-like"/>
    <property type="match status" value="1"/>
</dbReference>
<keyword evidence="1" id="KW-0378">Hydrolase</keyword>
<dbReference type="RefSeq" id="WP_283075195.1">
    <property type="nucleotide sequence ID" value="NZ_CP121671.1"/>
</dbReference>
<name>A0ABY8IU79_9BACI</name>
<dbReference type="GO" id="GO:0004519">
    <property type="term" value="F:endonuclease activity"/>
    <property type="evidence" value="ECO:0007669"/>
    <property type="project" value="UniProtKB-KW"/>
</dbReference>
<dbReference type="PANTHER" id="PTHR40084">
    <property type="entry name" value="PHOSPHOHYDROLASE, PHP FAMILY"/>
    <property type="match status" value="1"/>
</dbReference>
<evidence type="ECO:0000313" key="2">
    <source>
        <dbReference type="Proteomes" id="UP001221597"/>
    </source>
</evidence>